<dbReference type="Gramene" id="PUZ74707">
    <property type="protein sequence ID" value="PUZ74707"/>
    <property type="gene ID" value="GQ55_1G087200"/>
</dbReference>
<dbReference type="OrthoDB" id="686784at2759"/>
<evidence type="ECO:0000313" key="4">
    <source>
        <dbReference type="Proteomes" id="UP000244336"/>
    </source>
</evidence>
<dbReference type="AlphaFoldDB" id="A0A2T7F3Q1"/>
<name>A0A2T7F3Q1_9POAL</name>
<evidence type="ECO:0000313" key="3">
    <source>
        <dbReference type="EMBL" id="PUZ74707.1"/>
    </source>
</evidence>
<evidence type="ECO:0000256" key="1">
    <source>
        <dbReference type="SAM" id="MobiDB-lite"/>
    </source>
</evidence>
<evidence type="ECO:0000259" key="2">
    <source>
        <dbReference type="Pfam" id="PF05004"/>
    </source>
</evidence>
<dbReference type="Pfam" id="PF05004">
    <property type="entry name" value="IFRD"/>
    <property type="match status" value="1"/>
</dbReference>
<sequence length="415" mass="43916">MGNKNKEGGKKAGGEASALGHKNKGGGRKAGGDASSSAKAGSVSAPSVNFNPKDVTDPYELLDMCVAAFHDKYASAATRESALASLAGALEGVVPLDEAADGRATSRLGLLALTLRNGGSTEILAESFPMLARTLQQALSKDEATVTAALDCLAAVTFAGALGPEEAERSLKAIMGVVCPNPKSPKKISSKVSPQVVAAAVSTWMFLVTTAAVTDAQRKADRAAWAATVASLAGVLLEADDRAVRMAAGEALAVCVELNLTQDMEAVQARVSDLAVEAAGKGADKTLFLEQKDLFRQISAYMERGERPRKALRTSSDRREFIKVSTWAKIAQLNFLRRFLAGGFLGHVKGNKLFKETFDIGVDEKATLSIAKRKLEKGMKMNRELARAVKNVYCLPQGGPPESNMPDQLLKLGWH</sequence>
<dbReference type="PANTHER" id="PTHR12354">
    <property type="entry name" value="INTERFERON-RELATED DEVELOPMENTAL REGULATOR"/>
    <property type="match status" value="1"/>
</dbReference>
<gene>
    <name evidence="3" type="ORF">GQ55_1G087200</name>
</gene>
<feature type="compositionally biased region" description="Basic and acidic residues" evidence="1">
    <location>
        <begin position="1"/>
        <end position="13"/>
    </location>
</feature>
<keyword evidence="4" id="KW-1185">Reference proteome</keyword>
<reference evidence="3 4" key="1">
    <citation type="submission" date="2018-04" db="EMBL/GenBank/DDBJ databases">
        <title>WGS assembly of Panicum hallii var. hallii HAL2.</title>
        <authorList>
            <person name="Lovell J."/>
            <person name="Jenkins J."/>
            <person name="Lowry D."/>
            <person name="Mamidi S."/>
            <person name="Sreedasyam A."/>
            <person name="Weng X."/>
            <person name="Barry K."/>
            <person name="Bonette J."/>
            <person name="Campitelli B."/>
            <person name="Daum C."/>
            <person name="Gordon S."/>
            <person name="Gould B."/>
            <person name="Lipzen A."/>
            <person name="MacQueen A."/>
            <person name="Palacio-Mejia J."/>
            <person name="Plott C."/>
            <person name="Shakirov E."/>
            <person name="Shu S."/>
            <person name="Yoshinaga Y."/>
            <person name="Zane M."/>
            <person name="Rokhsar D."/>
            <person name="Grimwood J."/>
            <person name="Schmutz J."/>
            <person name="Juenger T."/>
        </authorList>
    </citation>
    <scope>NUCLEOTIDE SEQUENCE [LARGE SCALE GENOMIC DNA]</scope>
    <source>
        <strain evidence="4">cv. HAL2</strain>
    </source>
</reference>
<protein>
    <recommendedName>
        <fullName evidence="2">Interferon-related developmental regulator N-terminal domain-containing protein</fullName>
    </recommendedName>
</protein>
<accession>A0A2T7F3Q1</accession>
<dbReference type="InterPro" id="IPR007701">
    <property type="entry name" value="Interferon-rel_develop_reg_N"/>
</dbReference>
<proteinExistence type="predicted"/>
<dbReference type="InterPro" id="IPR039777">
    <property type="entry name" value="IFRD"/>
</dbReference>
<feature type="region of interest" description="Disordered" evidence="1">
    <location>
        <begin position="1"/>
        <end position="50"/>
    </location>
</feature>
<dbReference type="STRING" id="1504633.A0A2T7F3Q1"/>
<dbReference type="Proteomes" id="UP000244336">
    <property type="component" value="Chromosome 1"/>
</dbReference>
<dbReference type="PANTHER" id="PTHR12354:SF11">
    <property type="entry name" value="OS02G0219050 PROTEIN"/>
    <property type="match status" value="1"/>
</dbReference>
<feature type="domain" description="Interferon-related developmental regulator N-terminal" evidence="2">
    <location>
        <begin position="104"/>
        <end position="301"/>
    </location>
</feature>
<feature type="compositionally biased region" description="Low complexity" evidence="1">
    <location>
        <begin position="32"/>
        <end position="45"/>
    </location>
</feature>
<organism evidence="3 4">
    <name type="scientific">Panicum hallii var. hallii</name>
    <dbReference type="NCBI Taxonomy" id="1504633"/>
    <lineage>
        <taxon>Eukaryota</taxon>
        <taxon>Viridiplantae</taxon>
        <taxon>Streptophyta</taxon>
        <taxon>Embryophyta</taxon>
        <taxon>Tracheophyta</taxon>
        <taxon>Spermatophyta</taxon>
        <taxon>Magnoliopsida</taxon>
        <taxon>Liliopsida</taxon>
        <taxon>Poales</taxon>
        <taxon>Poaceae</taxon>
        <taxon>PACMAD clade</taxon>
        <taxon>Panicoideae</taxon>
        <taxon>Panicodae</taxon>
        <taxon>Paniceae</taxon>
        <taxon>Panicinae</taxon>
        <taxon>Panicum</taxon>
        <taxon>Panicum sect. Panicum</taxon>
    </lineage>
</organism>
<dbReference type="EMBL" id="CM009749">
    <property type="protein sequence ID" value="PUZ74707.1"/>
    <property type="molecule type" value="Genomic_DNA"/>
</dbReference>